<keyword evidence="1" id="KW-0812">Transmembrane</keyword>
<gene>
    <name evidence="2" type="ORF">EGT74_00265</name>
</gene>
<keyword evidence="1" id="KW-0472">Membrane</keyword>
<evidence type="ECO:0000256" key="1">
    <source>
        <dbReference type="SAM" id="Phobius"/>
    </source>
</evidence>
<evidence type="ECO:0000313" key="3">
    <source>
        <dbReference type="Proteomes" id="UP000278351"/>
    </source>
</evidence>
<protein>
    <submittedName>
        <fullName evidence="2">Uncharacterized protein</fullName>
    </submittedName>
</protein>
<dbReference type="Proteomes" id="UP000278351">
    <property type="component" value="Unassembled WGS sequence"/>
</dbReference>
<reference evidence="2 3" key="1">
    <citation type="submission" date="2018-11" db="EMBL/GenBank/DDBJ databases">
        <title>Chitinophaga lutea sp.nov., isolate from arsenic contaminated soil.</title>
        <authorList>
            <person name="Zong Y."/>
        </authorList>
    </citation>
    <scope>NUCLEOTIDE SEQUENCE [LARGE SCALE GENOMIC DNA]</scope>
    <source>
        <strain evidence="2 3">ZY74</strain>
    </source>
</reference>
<name>A0A3N4PX24_9BACT</name>
<comment type="caution">
    <text evidence="2">The sequence shown here is derived from an EMBL/GenBank/DDBJ whole genome shotgun (WGS) entry which is preliminary data.</text>
</comment>
<organism evidence="2 3">
    <name type="scientific">Chitinophaga lutea</name>
    <dbReference type="NCBI Taxonomy" id="2488634"/>
    <lineage>
        <taxon>Bacteria</taxon>
        <taxon>Pseudomonadati</taxon>
        <taxon>Bacteroidota</taxon>
        <taxon>Chitinophagia</taxon>
        <taxon>Chitinophagales</taxon>
        <taxon>Chitinophagaceae</taxon>
        <taxon>Chitinophaga</taxon>
    </lineage>
</organism>
<keyword evidence="1" id="KW-1133">Transmembrane helix</keyword>
<dbReference type="EMBL" id="RPDH01000001">
    <property type="protein sequence ID" value="RPE12025.1"/>
    <property type="molecule type" value="Genomic_DNA"/>
</dbReference>
<dbReference type="AlphaFoldDB" id="A0A3N4PX24"/>
<proteinExistence type="predicted"/>
<evidence type="ECO:0000313" key="2">
    <source>
        <dbReference type="EMBL" id="RPE12025.1"/>
    </source>
</evidence>
<feature type="transmembrane region" description="Helical" evidence="1">
    <location>
        <begin position="12"/>
        <end position="28"/>
    </location>
</feature>
<accession>A0A3N4PX24</accession>
<keyword evidence="3" id="KW-1185">Reference proteome</keyword>
<sequence>MLFRIKGREGKSICLLHSFFIHLFWRFWTIDTPFLTKQGCLFLKLWGDADTIPLFSWLQKV</sequence>